<dbReference type="EMBL" id="CP158165">
    <property type="protein sequence ID" value="XBV22875.1"/>
    <property type="molecule type" value="Genomic_DNA"/>
</dbReference>
<evidence type="ECO:0000256" key="3">
    <source>
        <dbReference type="ARBA" id="ARBA00022448"/>
    </source>
</evidence>
<dbReference type="GO" id="GO:0005886">
    <property type="term" value="C:plasma membrane"/>
    <property type="evidence" value="ECO:0007669"/>
    <property type="project" value="UniProtKB-SubCell"/>
</dbReference>
<keyword evidence="7 8" id="KW-0472">Membrane</keyword>
<keyword evidence="5 8" id="KW-0812">Transmembrane</keyword>
<evidence type="ECO:0000256" key="7">
    <source>
        <dbReference type="ARBA" id="ARBA00023136"/>
    </source>
</evidence>
<comment type="subcellular location">
    <subcellularLocation>
        <location evidence="1">Cell membrane</location>
        <topology evidence="1">Multi-pass membrane protein</topology>
    </subcellularLocation>
</comment>
<feature type="domain" description="ABC transmembrane type-2" evidence="9">
    <location>
        <begin position="155"/>
        <end position="384"/>
    </location>
</feature>
<accession>A0AAU7T866</accession>
<dbReference type="AlphaFoldDB" id="A0AAU7T866"/>
<dbReference type="PANTHER" id="PTHR30294">
    <property type="entry name" value="MEMBRANE COMPONENT OF ABC TRANSPORTER YHHJ-RELATED"/>
    <property type="match status" value="1"/>
</dbReference>
<dbReference type="PROSITE" id="PS51012">
    <property type="entry name" value="ABC_TM2"/>
    <property type="match status" value="1"/>
</dbReference>
<gene>
    <name evidence="10" type="ORF">ABN611_30450</name>
</gene>
<evidence type="ECO:0000313" key="10">
    <source>
        <dbReference type="EMBL" id="XBV22875.1"/>
    </source>
</evidence>
<name>A0AAU7T866_9ACTN</name>
<evidence type="ECO:0000256" key="1">
    <source>
        <dbReference type="ARBA" id="ARBA00004651"/>
    </source>
</evidence>
<evidence type="ECO:0000259" key="9">
    <source>
        <dbReference type="PROSITE" id="PS51012"/>
    </source>
</evidence>
<evidence type="ECO:0000256" key="4">
    <source>
        <dbReference type="ARBA" id="ARBA00022475"/>
    </source>
</evidence>
<proteinExistence type="inferred from homology"/>
<feature type="transmembrane region" description="Helical" evidence="8">
    <location>
        <begin position="272"/>
        <end position="292"/>
    </location>
</feature>
<feature type="transmembrane region" description="Helical" evidence="8">
    <location>
        <begin position="194"/>
        <end position="216"/>
    </location>
</feature>
<protein>
    <submittedName>
        <fullName evidence="10">ABC transporter permease</fullName>
    </submittedName>
</protein>
<dbReference type="GO" id="GO:0140359">
    <property type="term" value="F:ABC-type transporter activity"/>
    <property type="evidence" value="ECO:0007669"/>
    <property type="project" value="InterPro"/>
</dbReference>
<keyword evidence="3" id="KW-0813">Transport</keyword>
<feature type="transmembrane region" description="Helical" evidence="8">
    <location>
        <begin position="21"/>
        <end position="40"/>
    </location>
</feature>
<dbReference type="RefSeq" id="WP_350275714.1">
    <property type="nucleotide sequence ID" value="NZ_CP158165.1"/>
</dbReference>
<dbReference type="InterPro" id="IPR047817">
    <property type="entry name" value="ABC2_TM_bact-type"/>
</dbReference>
<evidence type="ECO:0000256" key="2">
    <source>
        <dbReference type="ARBA" id="ARBA00007783"/>
    </source>
</evidence>
<reference evidence="10" key="1">
    <citation type="submission" date="2024-06" db="EMBL/GenBank/DDBJ databases">
        <title>Kribbella sp. strain HUAS MG21 genome sequences.</title>
        <authorList>
            <person name="Mo P."/>
        </authorList>
    </citation>
    <scope>NUCLEOTIDE SEQUENCE</scope>
    <source>
        <strain evidence="10">HUAS MG21</strain>
    </source>
</reference>
<dbReference type="InterPro" id="IPR051449">
    <property type="entry name" value="ABC-2_transporter_component"/>
</dbReference>
<evidence type="ECO:0000256" key="8">
    <source>
        <dbReference type="SAM" id="Phobius"/>
    </source>
</evidence>
<dbReference type="Pfam" id="PF12698">
    <property type="entry name" value="ABC2_membrane_3"/>
    <property type="match status" value="1"/>
</dbReference>
<feature type="transmembrane region" description="Helical" evidence="8">
    <location>
        <begin position="243"/>
        <end position="266"/>
    </location>
</feature>
<sequence length="387" mass="39620">MRNALAVAGASLRRMLRDRTALFFVVVLPIVVIVIIGAVVQNPGGFRIGVLGGSTSGRPIAASLVDELKSAGPLHTMSDEPTARTALRRGELDAVVLVPADLDARLLAGDSVRVPVLAGGAESTQAAVRSAVAAAVARHAERIQAAAFAARTTGSTTAQQLPTATALQRITPRIGISTENVATGSEFLPLGFSYSAPTMLVLFVFINALAGGAAVVQTRQLGIYQRAQAAPIRVRSLLLGETLCYLAFALLQSALIVAVGALLFGVSWGDPVAAVALIGTWAVVGTGAGMLSGAVFKTADQASAIGPVIGIAFAMLGGCMWPLAIVPDAVRTLGHITPHAWAVDAWITVLSRGGGVADIATQLAVLAAFALGMLTLASAVLQRRLTS</sequence>
<keyword evidence="6 8" id="KW-1133">Transmembrane helix</keyword>
<feature type="transmembrane region" description="Helical" evidence="8">
    <location>
        <begin position="304"/>
        <end position="324"/>
    </location>
</feature>
<comment type="similarity">
    <text evidence="2">Belongs to the ABC-2 integral membrane protein family.</text>
</comment>
<evidence type="ECO:0000256" key="5">
    <source>
        <dbReference type="ARBA" id="ARBA00022692"/>
    </source>
</evidence>
<evidence type="ECO:0000256" key="6">
    <source>
        <dbReference type="ARBA" id="ARBA00022989"/>
    </source>
</evidence>
<dbReference type="PANTHER" id="PTHR30294:SF38">
    <property type="entry name" value="TRANSPORT PERMEASE PROTEIN"/>
    <property type="match status" value="1"/>
</dbReference>
<dbReference type="InterPro" id="IPR013525">
    <property type="entry name" value="ABC2_TM"/>
</dbReference>
<organism evidence="10">
    <name type="scientific">Kribbella sp. HUAS MG21</name>
    <dbReference type="NCBI Taxonomy" id="3160966"/>
    <lineage>
        <taxon>Bacteria</taxon>
        <taxon>Bacillati</taxon>
        <taxon>Actinomycetota</taxon>
        <taxon>Actinomycetes</taxon>
        <taxon>Propionibacteriales</taxon>
        <taxon>Kribbellaceae</taxon>
        <taxon>Kribbella</taxon>
    </lineage>
</organism>
<feature type="transmembrane region" description="Helical" evidence="8">
    <location>
        <begin position="359"/>
        <end position="381"/>
    </location>
</feature>
<keyword evidence="4" id="KW-1003">Cell membrane</keyword>